<dbReference type="EMBL" id="CAXDID020000239">
    <property type="protein sequence ID" value="CAL6062344.1"/>
    <property type="molecule type" value="Genomic_DNA"/>
</dbReference>
<feature type="transmembrane region" description="Helical" evidence="1">
    <location>
        <begin position="234"/>
        <end position="254"/>
    </location>
</feature>
<evidence type="ECO:0000256" key="1">
    <source>
        <dbReference type="SAM" id="Phobius"/>
    </source>
</evidence>
<feature type="transmembrane region" description="Helical" evidence="1">
    <location>
        <begin position="195"/>
        <end position="214"/>
    </location>
</feature>
<feature type="transmembrane region" description="Helical" evidence="1">
    <location>
        <begin position="336"/>
        <end position="355"/>
    </location>
</feature>
<gene>
    <name evidence="2" type="ORF">HINF_LOCUS34963</name>
    <name evidence="3" type="ORF">HINF_LOCUS50141</name>
</gene>
<comment type="caution">
    <text evidence="2">The sequence shown here is derived from an EMBL/GenBank/DDBJ whole genome shotgun (WGS) entry which is preliminary data.</text>
</comment>
<feature type="transmembrane region" description="Helical" evidence="1">
    <location>
        <begin position="29"/>
        <end position="48"/>
    </location>
</feature>
<feature type="transmembrane region" description="Helical" evidence="1">
    <location>
        <begin position="106"/>
        <end position="122"/>
    </location>
</feature>
<keyword evidence="4" id="KW-1185">Reference proteome</keyword>
<feature type="transmembrane region" description="Helical" evidence="1">
    <location>
        <begin position="69"/>
        <end position="86"/>
    </location>
</feature>
<evidence type="ECO:0000313" key="2">
    <source>
        <dbReference type="EMBL" id="CAI9947318.1"/>
    </source>
</evidence>
<name>A0AA86PXZ7_9EUKA</name>
<sequence length="359" mass="40480">MIETVLFLVNMQIGNAIFALPSLIQLMSILLYVVFQVFGILINLYLTFKVSDLSQCASVQQHLASSSPQLFQFVYSFFSFIMWLPLSPVLTVKQLICDYFGLNLNQFVIYAILLLLCPISLLRPKLLRIISSCLTPVFYVLIISVAVQSSPNIDLKLAQNNLLPNNGFTIQYSMMFLLSMYQTYALVLPRKQLKSSFTFSCSIATVICFVFGFVESCQENLPDNLLLSLKRNVFNDICIGFYIVLQMVNTVLLLQLYGTHKNEGYEALGPVQEQIDNKIKNNMVNTAVRCVVMVIVAGIDIAFNNLAFVLTFVSNLGSPIVCQIGAIICFKGKTRITIMTLMMTWCVMCLVLQLLDRYL</sequence>
<protein>
    <submittedName>
        <fullName evidence="3">Hypothetical_protein</fullName>
    </submittedName>
</protein>
<keyword evidence="1" id="KW-0812">Transmembrane</keyword>
<keyword evidence="1" id="KW-1133">Transmembrane helix</keyword>
<feature type="transmembrane region" description="Helical" evidence="1">
    <location>
        <begin position="309"/>
        <end position="329"/>
    </location>
</feature>
<dbReference type="Proteomes" id="UP001642409">
    <property type="component" value="Unassembled WGS sequence"/>
</dbReference>
<organism evidence="2">
    <name type="scientific">Hexamita inflata</name>
    <dbReference type="NCBI Taxonomy" id="28002"/>
    <lineage>
        <taxon>Eukaryota</taxon>
        <taxon>Metamonada</taxon>
        <taxon>Diplomonadida</taxon>
        <taxon>Hexamitidae</taxon>
        <taxon>Hexamitinae</taxon>
        <taxon>Hexamita</taxon>
    </lineage>
</organism>
<feature type="transmembrane region" description="Helical" evidence="1">
    <location>
        <begin position="129"/>
        <end position="149"/>
    </location>
</feature>
<feature type="transmembrane region" description="Helical" evidence="1">
    <location>
        <begin position="286"/>
        <end position="303"/>
    </location>
</feature>
<reference evidence="3 4" key="2">
    <citation type="submission" date="2024-07" db="EMBL/GenBank/DDBJ databases">
        <authorList>
            <person name="Akdeniz Z."/>
        </authorList>
    </citation>
    <scope>NUCLEOTIDE SEQUENCE [LARGE SCALE GENOMIC DNA]</scope>
</reference>
<evidence type="ECO:0000313" key="3">
    <source>
        <dbReference type="EMBL" id="CAL6062344.1"/>
    </source>
</evidence>
<keyword evidence="1" id="KW-0472">Membrane</keyword>
<evidence type="ECO:0000313" key="4">
    <source>
        <dbReference type="Proteomes" id="UP001642409"/>
    </source>
</evidence>
<feature type="transmembrane region" description="Helical" evidence="1">
    <location>
        <begin position="169"/>
        <end position="188"/>
    </location>
</feature>
<proteinExistence type="predicted"/>
<reference evidence="2" key="1">
    <citation type="submission" date="2023-06" db="EMBL/GenBank/DDBJ databases">
        <authorList>
            <person name="Kurt Z."/>
        </authorList>
    </citation>
    <scope>NUCLEOTIDE SEQUENCE</scope>
</reference>
<accession>A0AA86PXZ7</accession>
<dbReference type="AlphaFoldDB" id="A0AA86PXZ7"/>
<dbReference type="EMBL" id="CATOUU010000775">
    <property type="protein sequence ID" value="CAI9947318.1"/>
    <property type="molecule type" value="Genomic_DNA"/>
</dbReference>